<dbReference type="InterPro" id="IPR002931">
    <property type="entry name" value="Transglutaminase-like"/>
</dbReference>
<dbReference type="InterPro" id="IPR038765">
    <property type="entry name" value="Papain-like_cys_pep_sf"/>
</dbReference>
<gene>
    <name evidence="3" type="ORF">GCM10022229_14730</name>
</gene>
<sequence>MSARADALPPAAEKPGAMQPRARFTAAPLDPQSRLWTLAAAAACLLPLLRQLPIPMALAIATIGAVIVTVTSRRRLPGWLRLLLAVALVGYVLASARFALGRDTACALLAAMLAIKPVELAGVRDARSLLGFALFAPFSTFLLDQGPLSLALGLVGVTLALAALLRVADLESGDIAHAAPPWRRLLGVWRLVAIGLPLALAAFWLFPRIATPLWGVPERALARPGLSDHMSPGEWIDFINDDTPALRVTFFGPTPPTSQMYWRGPVLWNFDGRTWTGSRWLRSLPPPAVTRAARTWDYEMALEPTERRQMVALELPVAAPDGTHLDHDYGLQAPRPLGTLTRWRMQSAAPVAFEPELRPYLHQLALRLPEGYNPRTVALARQWRLEAGDNDAAIVERALAWIRDDFAYTLTTPLLGRHSVDEFLFEQQAGFCEHFSSAFVVLMRAAGIPARVVTGYVGGYRNRYGDYWIVRRSDAHAWAEVWLAGRGWTRVDPTAAVAPERIYDTLADRAGGGGGGLAGLGGLTDRLAAVRDVADWMRRGWNDFVLGFDAARQQKLLQPLGIERLDPRGLIALFAAAATLAIGWMLWLTARAEREGDRLLRAWHRLGARYARLGFARAAHEPAGAWAARVAAARPGSDELQSLSARFAQWRYASLDGRTQGRRELDALVRALRRHRP</sequence>
<feature type="transmembrane region" description="Helical" evidence="1">
    <location>
        <begin position="150"/>
        <end position="168"/>
    </location>
</feature>
<feature type="transmembrane region" description="Helical" evidence="1">
    <location>
        <begin position="188"/>
        <end position="206"/>
    </location>
</feature>
<feature type="domain" description="Transglutaminase-like" evidence="2">
    <location>
        <begin position="424"/>
        <end position="495"/>
    </location>
</feature>
<evidence type="ECO:0000256" key="1">
    <source>
        <dbReference type="SAM" id="Phobius"/>
    </source>
</evidence>
<dbReference type="EMBL" id="BAAAZU010000006">
    <property type="protein sequence ID" value="GAA3922009.1"/>
    <property type="molecule type" value="Genomic_DNA"/>
</dbReference>
<dbReference type="Pfam" id="PF01841">
    <property type="entry name" value="Transglut_core"/>
    <property type="match status" value="1"/>
</dbReference>
<keyword evidence="1" id="KW-1133">Transmembrane helix</keyword>
<dbReference type="InterPro" id="IPR021878">
    <property type="entry name" value="TgpA_N"/>
</dbReference>
<keyword evidence="1" id="KW-0812">Transmembrane</keyword>
<accession>A0ABP7MFE7</accession>
<keyword evidence="1" id="KW-0472">Membrane</keyword>
<evidence type="ECO:0000313" key="3">
    <source>
        <dbReference type="EMBL" id="GAA3922009.1"/>
    </source>
</evidence>
<dbReference type="PANTHER" id="PTHR42736">
    <property type="entry name" value="PROTEIN-GLUTAMINE GAMMA-GLUTAMYLTRANSFERASE"/>
    <property type="match status" value="1"/>
</dbReference>
<feature type="transmembrane region" description="Helical" evidence="1">
    <location>
        <begin position="52"/>
        <end position="70"/>
    </location>
</feature>
<reference evidence="4" key="1">
    <citation type="journal article" date="2019" name="Int. J. Syst. Evol. Microbiol.">
        <title>The Global Catalogue of Microorganisms (GCM) 10K type strain sequencing project: providing services to taxonomists for standard genome sequencing and annotation.</title>
        <authorList>
            <consortium name="The Broad Institute Genomics Platform"/>
            <consortium name="The Broad Institute Genome Sequencing Center for Infectious Disease"/>
            <person name="Wu L."/>
            <person name="Ma J."/>
        </authorList>
    </citation>
    <scope>NUCLEOTIDE SEQUENCE [LARGE SCALE GENOMIC DNA]</scope>
    <source>
        <strain evidence="4">JCM 16916</strain>
    </source>
</reference>
<dbReference type="SMART" id="SM00460">
    <property type="entry name" value="TGc"/>
    <property type="match status" value="1"/>
</dbReference>
<feature type="transmembrane region" description="Helical" evidence="1">
    <location>
        <begin position="82"/>
        <end position="100"/>
    </location>
</feature>
<feature type="transmembrane region" description="Helical" evidence="1">
    <location>
        <begin position="570"/>
        <end position="590"/>
    </location>
</feature>
<organism evidence="3 4">
    <name type="scientific">Luteimonas lutimaris</name>
    <dbReference type="NCBI Taxonomy" id="698645"/>
    <lineage>
        <taxon>Bacteria</taxon>
        <taxon>Pseudomonadati</taxon>
        <taxon>Pseudomonadota</taxon>
        <taxon>Gammaproteobacteria</taxon>
        <taxon>Lysobacterales</taxon>
        <taxon>Lysobacteraceae</taxon>
        <taxon>Luteimonas</taxon>
    </lineage>
</organism>
<name>A0ABP7MFE7_9GAMM</name>
<dbReference type="InterPro" id="IPR052901">
    <property type="entry name" value="Bact_TGase-like"/>
</dbReference>
<dbReference type="SUPFAM" id="SSF54001">
    <property type="entry name" value="Cysteine proteinases"/>
    <property type="match status" value="1"/>
</dbReference>
<protein>
    <submittedName>
        <fullName evidence="3">DUF3488 and transglutaminase-like domain-containing protein</fullName>
    </submittedName>
</protein>
<evidence type="ECO:0000313" key="4">
    <source>
        <dbReference type="Proteomes" id="UP001501727"/>
    </source>
</evidence>
<comment type="caution">
    <text evidence="3">The sequence shown here is derived from an EMBL/GenBank/DDBJ whole genome shotgun (WGS) entry which is preliminary data.</text>
</comment>
<evidence type="ECO:0000259" key="2">
    <source>
        <dbReference type="SMART" id="SM00460"/>
    </source>
</evidence>
<dbReference type="Pfam" id="PF11992">
    <property type="entry name" value="TgpA_N"/>
    <property type="match status" value="1"/>
</dbReference>
<dbReference type="Proteomes" id="UP001501727">
    <property type="component" value="Unassembled WGS sequence"/>
</dbReference>
<dbReference type="PANTHER" id="PTHR42736:SF1">
    <property type="entry name" value="PROTEIN-GLUTAMINE GAMMA-GLUTAMYLTRANSFERASE"/>
    <property type="match status" value="1"/>
</dbReference>
<keyword evidence="4" id="KW-1185">Reference proteome</keyword>
<proteinExistence type="predicted"/>
<dbReference type="Gene3D" id="3.10.620.30">
    <property type="match status" value="1"/>
</dbReference>